<dbReference type="EMBL" id="QDKQ01000069">
    <property type="protein sequence ID" value="PVM83397.1"/>
    <property type="molecule type" value="Genomic_DNA"/>
</dbReference>
<gene>
    <name evidence="1" type="ORF">DDF67_20890</name>
</gene>
<proteinExistence type="predicted"/>
<dbReference type="Proteomes" id="UP000245073">
    <property type="component" value="Unassembled WGS sequence"/>
</dbReference>
<sequence length="82" mass="9334">MDMEQEAEALLLRIRLLREAPDAGQLTQAQVSLYRDLGRKVEQITRKMAAAPDAETAERLWTQGAELIQTYLDEHFALPTVH</sequence>
<name>A0A2T9JI77_9CAUL</name>
<comment type="caution">
    <text evidence="1">The sequence shown here is derived from an EMBL/GenBank/DDBJ whole genome shotgun (WGS) entry which is preliminary data.</text>
</comment>
<evidence type="ECO:0000313" key="1">
    <source>
        <dbReference type="EMBL" id="PVM83397.1"/>
    </source>
</evidence>
<keyword evidence="2" id="KW-1185">Reference proteome</keyword>
<dbReference type="RefSeq" id="WP_109102748.1">
    <property type="nucleotide sequence ID" value="NZ_QDKQ01000069.1"/>
</dbReference>
<reference evidence="1 2" key="1">
    <citation type="submission" date="2018-04" db="EMBL/GenBank/DDBJ databases">
        <title>The genome sequence of Caulobacter sp. 744.</title>
        <authorList>
            <person name="Gao J."/>
            <person name="Sun J."/>
        </authorList>
    </citation>
    <scope>NUCLEOTIDE SEQUENCE [LARGE SCALE GENOMIC DNA]</scope>
    <source>
        <strain evidence="1 2">774</strain>
    </source>
</reference>
<protein>
    <submittedName>
        <fullName evidence="1">Uncharacterized protein</fullName>
    </submittedName>
</protein>
<organism evidence="1 2">
    <name type="scientific">Caulobacter endophyticus</name>
    <dbReference type="NCBI Taxonomy" id="2172652"/>
    <lineage>
        <taxon>Bacteria</taxon>
        <taxon>Pseudomonadati</taxon>
        <taxon>Pseudomonadota</taxon>
        <taxon>Alphaproteobacteria</taxon>
        <taxon>Caulobacterales</taxon>
        <taxon>Caulobacteraceae</taxon>
        <taxon>Caulobacter</taxon>
    </lineage>
</organism>
<dbReference type="AlphaFoldDB" id="A0A2T9JI77"/>
<evidence type="ECO:0000313" key="2">
    <source>
        <dbReference type="Proteomes" id="UP000245073"/>
    </source>
</evidence>
<accession>A0A2T9JI77</accession>